<feature type="signal peptide" evidence="1">
    <location>
        <begin position="1"/>
        <end position="16"/>
    </location>
</feature>
<dbReference type="STRING" id="47427.A0A2H3EYD8"/>
<organism evidence="3 4">
    <name type="scientific">Armillaria gallica</name>
    <name type="common">Bulbous honey fungus</name>
    <name type="synonym">Armillaria bulbosa</name>
    <dbReference type="NCBI Taxonomy" id="47427"/>
    <lineage>
        <taxon>Eukaryota</taxon>
        <taxon>Fungi</taxon>
        <taxon>Dikarya</taxon>
        <taxon>Basidiomycota</taxon>
        <taxon>Agaricomycotina</taxon>
        <taxon>Agaricomycetes</taxon>
        <taxon>Agaricomycetidae</taxon>
        <taxon>Agaricales</taxon>
        <taxon>Marasmiineae</taxon>
        <taxon>Physalacriaceae</taxon>
        <taxon>Armillaria</taxon>
    </lineage>
</organism>
<dbReference type="InterPro" id="IPR037459">
    <property type="entry name" value="RhgT-like"/>
</dbReference>
<dbReference type="AlphaFoldDB" id="A0A2H3EYD8"/>
<reference evidence="4" key="1">
    <citation type="journal article" date="2017" name="Nat. Ecol. Evol.">
        <title>Genome expansion and lineage-specific genetic innovations in the forest pathogenic fungi Armillaria.</title>
        <authorList>
            <person name="Sipos G."/>
            <person name="Prasanna A.N."/>
            <person name="Walter M.C."/>
            <person name="O'Connor E."/>
            <person name="Balint B."/>
            <person name="Krizsan K."/>
            <person name="Kiss B."/>
            <person name="Hess J."/>
            <person name="Varga T."/>
            <person name="Slot J."/>
            <person name="Riley R."/>
            <person name="Boka B."/>
            <person name="Rigling D."/>
            <person name="Barry K."/>
            <person name="Lee J."/>
            <person name="Mihaltcheva S."/>
            <person name="LaButti K."/>
            <person name="Lipzen A."/>
            <person name="Waldron R."/>
            <person name="Moloney N.M."/>
            <person name="Sperisen C."/>
            <person name="Kredics L."/>
            <person name="Vagvoelgyi C."/>
            <person name="Patrignani A."/>
            <person name="Fitzpatrick D."/>
            <person name="Nagy I."/>
            <person name="Doyle S."/>
            <person name="Anderson J.B."/>
            <person name="Grigoriev I.V."/>
            <person name="Gueldener U."/>
            <person name="Muensterkoetter M."/>
            <person name="Nagy L.G."/>
        </authorList>
    </citation>
    <scope>NUCLEOTIDE SEQUENCE [LARGE SCALE GENOMIC DNA]</scope>
    <source>
        <strain evidence="4">Ar21-2</strain>
    </source>
</reference>
<dbReference type="PANTHER" id="PTHR43695:SF2">
    <property type="entry name" value="PUTATIVE (AFU_ORTHOLOGUE AFUA_2G17250)-RELATED"/>
    <property type="match status" value="1"/>
</dbReference>
<dbReference type="Proteomes" id="UP000217790">
    <property type="component" value="Unassembled WGS sequence"/>
</dbReference>
<feature type="domain" description="SGNH hydrolase-type esterase" evidence="2">
    <location>
        <begin position="34"/>
        <end position="215"/>
    </location>
</feature>
<dbReference type="Gene3D" id="3.40.50.1110">
    <property type="entry name" value="SGNH hydrolase"/>
    <property type="match status" value="1"/>
</dbReference>
<gene>
    <name evidence="3" type="ORF">ARMGADRAFT_1056639</name>
</gene>
<dbReference type="Pfam" id="PF13472">
    <property type="entry name" value="Lipase_GDSL_2"/>
    <property type="match status" value="1"/>
</dbReference>
<dbReference type="OrthoDB" id="5041285at2759"/>
<sequence length="257" mass="27302">MLAFLTGLVFASYAIASPFSPPEVPSLPTSFVLVGDSTTAVASGWGNGFCGDNTTSTASTLKPNTPCINTAHSGATTGSFVAGGWWNITINAIKGEVAKKRRTLVTIQFGHNDARVGPPESMGANLTTMVKEVRALGAEPILVTSLIVRNFNANGTINDSLQPWADETALIARQQWTPLLDLHGTSKEYCEKIGPNAAHRLNPTATDNTHLNLDGKIVFGRMVADLLKGNLDLTLLDLPIIDNPGLTYNNTHGIASY</sequence>
<name>A0A2H3EYD8_ARMGA</name>
<dbReference type="PANTHER" id="PTHR43695">
    <property type="entry name" value="PUTATIVE (AFU_ORTHOLOGUE AFUA_2G17250)-RELATED"/>
    <property type="match status" value="1"/>
</dbReference>
<accession>A0A2H3EYD8</accession>
<evidence type="ECO:0000313" key="4">
    <source>
        <dbReference type="Proteomes" id="UP000217790"/>
    </source>
</evidence>
<dbReference type="InterPro" id="IPR013830">
    <property type="entry name" value="SGNH_hydro"/>
</dbReference>
<protein>
    <submittedName>
        <fullName evidence="3">SGNH hydrolase</fullName>
    </submittedName>
</protein>
<keyword evidence="1" id="KW-0732">Signal</keyword>
<evidence type="ECO:0000256" key="1">
    <source>
        <dbReference type="SAM" id="SignalP"/>
    </source>
</evidence>
<dbReference type="EMBL" id="KZ293644">
    <property type="protein sequence ID" value="PBL03487.1"/>
    <property type="molecule type" value="Genomic_DNA"/>
</dbReference>
<feature type="chain" id="PRO_5013870759" evidence="1">
    <location>
        <begin position="17"/>
        <end position="257"/>
    </location>
</feature>
<dbReference type="InParanoid" id="A0A2H3EYD8"/>
<proteinExistence type="predicted"/>
<evidence type="ECO:0000259" key="2">
    <source>
        <dbReference type="Pfam" id="PF13472"/>
    </source>
</evidence>
<dbReference type="InterPro" id="IPR036514">
    <property type="entry name" value="SGNH_hydro_sf"/>
</dbReference>
<dbReference type="OMA" id="RTHLNPW"/>
<keyword evidence="3" id="KW-0378">Hydrolase</keyword>
<dbReference type="GO" id="GO:0016787">
    <property type="term" value="F:hydrolase activity"/>
    <property type="evidence" value="ECO:0007669"/>
    <property type="project" value="UniProtKB-KW"/>
</dbReference>
<dbReference type="SUPFAM" id="SSF52266">
    <property type="entry name" value="SGNH hydrolase"/>
    <property type="match status" value="1"/>
</dbReference>
<evidence type="ECO:0000313" key="3">
    <source>
        <dbReference type="EMBL" id="PBL03487.1"/>
    </source>
</evidence>
<keyword evidence="4" id="KW-1185">Reference proteome</keyword>